<evidence type="ECO:0000256" key="1">
    <source>
        <dbReference type="SAM" id="MobiDB-lite"/>
    </source>
</evidence>
<dbReference type="AlphaFoldDB" id="A0A9W4D7Q0"/>
<sequence>MSTGFIDIGENPEKLIYVVTAYILMSDDELDLDSNFIQEHDWTPIKVKDSETDKWLMLTLEPFPFIVQRSIVSHGTTVYRGLYGIFELNISLQAVGRVSEVELLGKTRSIRGAATLIGSFNMGKISELRDGLTSTKAMQREIQPDEESMTTPHDLLQPEASNQEGGFQSSAKVRRVLVIHVRAKVHAY</sequence>
<dbReference type="InterPro" id="IPR040976">
    <property type="entry name" value="Pkinase_fungal"/>
</dbReference>
<organism evidence="3 4">
    <name type="scientific">Blumeria graminis f. sp. triticale</name>
    <dbReference type="NCBI Taxonomy" id="1689686"/>
    <lineage>
        <taxon>Eukaryota</taxon>
        <taxon>Fungi</taxon>
        <taxon>Dikarya</taxon>
        <taxon>Ascomycota</taxon>
        <taxon>Pezizomycotina</taxon>
        <taxon>Leotiomycetes</taxon>
        <taxon>Erysiphales</taxon>
        <taxon>Erysiphaceae</taxon>
        <taxon>Blumeria</taxon>
    </lineage>
</organism>
<feature type="region of interest" description="Disordered" evidence="1">
    <location>
        <begin position="141"/>
        <end position="168"/>
    </location>
</feature>
<reference evidence="3" key="1">
    <citation type="submission" date="2020-10" db="EMBL/GenBank/DDBJ databases">
        <authorList>
            <person name="Muller C M."/>
        </authorList>
    </citation>
    <scope>NUCLEOTIDE SEQUENCE</scope>
    <source>
        <strain evidence="3">THUN-12</strain>
    </source>
</reference>
<evidence type="ECO:0000259" key="2">
    <source>
        <dbReference type="Pfam" id="PF17667"/>
    </source>
</evidence>
<feature type="compositionally biased region" description="Polar residues" evidence="1">
    <location>
        <begin position="159"/>
        <end position="168"/>
    </location>
</feature>
<feature type="domain" description="Fungal-type protein kinase" evidence="2">
    <location>
        <begin position="2"/>
        <end position="157"/>
    </location>
</feature>
<evidence type="ECO:0000313" key="4">
    <source>
        <dbReference type="Proteomes" id="UP000683417"/>
    </source>
</evidence>
<accession>A0A9W4D7Q0</accession>
<dbReference type="EMBL" id="CAJHIT010000009">
    <property type="protein sequence ID" value="CAD6505347.1"/>
    <property type="molecule type" value="Genomic_DNA"/>
</dbReference>
<evidence type="ECO:0000313" key="3">
    <source>
        <dbReference type="EMBL" id="CAD6505347.1"/>
    </source>
</evidence>
<protein>
    <submittedName>
        <fullName evidence="3">BgTH12-00838</fullName>
    </submittedName>
</protein>
<comment type="caution">
    <text evidence="3">The sequence shown here is derived from an EMBL/GenBank/DDBJ whole genome shotgun (WGS) entry which is preliminary data.</text>
</comment>
<dbReference type="Proteomes" id="UP000683417">
    <property type="component" value="Unassembled WGS sequence"/>
</dbReference>
<gene>
    <name evidence="3" type="ORF">BGTH12_LOCUS6705</name>
</gene>
<dbReference type="Pfam" id="PF17667">
    <property type="entry name" value="Pkinase_fungal"/>
    <property type="match status" value="1"/>
</dbReference>
<name>A0A9W4D7Q0_BLUGR</name>
<proteinExistence type="predicted"/>